<evidence type="ECO:0000256" key="4">
    <source>
        <dbReference type="ARBA" id="ARBA00022631"/>
    </source>
</evidence>
<dbReference type="InterPro" id="IPR036778">
    <property type="entry name" value="OHCU_decarboxylase_sf"/>
</dbReference>
<dbReference type="InterPro" id="IPR014306">
    <property type="entry name" value="Hydroxyisourate_hydrolase"/>
</dbReference>
<dbReference type="GO" id="GO:0051997">
    <property type="term" value="F:2-oxo-4-hydroxy-4-carboxy-5-ureidoimidazoline decarboxylase activity"/>
    <property type="evidence" value="ECO:0007669"/>
    <property type="project" value="UniProtKB-EC"/>
</dbReference>
<feature type="domain" description="Oxo-4-hydroxy-4-carboxy-5-ureidoimidazoline decarboxylase" evidence="10">
    <location>
        <begin position="18"/>
        <end position="166"/>
    </location>
</feature>
<evidence type="ECO:0000256" key="8">
    <source>
        <dbReference type="PIRSR" id="PIRSR600895-51"/>
    </source>
</evidence>
<dbReference type="AlphaFoldDB" id="A0A853A157"/>
<gene>
    <name evidence="11" type="ORF">FHU37_005382</name>
</gene>
<dbReference type="CDD" id="cd05822">
    <property type="entry name" value="TLP_HIUase"/>
    <property type="match status" value="1"/>
</dbReference>
<protein>
    <submittedName>
        <fullName evidence="11">2-oxo-4-hydroxy-4-carboxy-5-ureidoimidazoline decarboxylase</fullName>
        <ecNumber evidence="11">4.1.1.97</ecNumber>
    </submittedName>
</protein>
<dbReference type="EC" id="4.1.1.97" evidence="11"/>
<dbReference type="Gene3D" id="2.60.40.180">
    <property type="entry name" value="Transthyretin/hydroxyisourate hydrolase domain"/>
    <property type="match status" value="1"/>
</dbReference>
<dbReference type="GO" id="GO:0006144">
    <property type="term" value="P:purine nucleobase metabolic process"/>
    <property type="evidence" value="ECO:0007669"/>
    <property type="project" value="UniProtKB-KW"/>
</dbReference>
<proteinExistence type="predicted"/>
<keyword evidence="4" id="KW-0659">Purine metabolism</keyword>
<dbReference type="SUPFAM" id="SSF49472">
    <property type="entry name" value="Transthyretin (synonym: prealbumin)"/>
    <property type="match status" value="1"/>
</dbReference>
<dbReference type="NCBIfam" id="TIGR02962">
    <property type="entry name" value="hdxy_isourate"/>
    <property type="match status" value="1"/>
</dbReference>
<accession>A0A853A157</accession>
<sequence length="306" mass="32397">MTDPSPPTAPAQVARLDRLAEPELRALLAEVCAARSWADALLAARPFGTAAALLAASDAATAALDDHGLAEAMAAHARIGAPREGDARSAREQSGVRGADPGVLEALREAGRAYEERFGHIFLICASGLPAATMLDRLRERLGNDAATERRVALEELAKINRLRLERLLTEPAAVVRQPAAGRPDETPTEPPTVSTHVLDTALGRPAEGVPVELAAARDDACAGEVAWTVLGASATDADGRCRDLPVPPPGTTAVRLRFATASHHHRTADRTFFPEVSVAFAVEPGQHYHVPLLLNPYGYSVYRGS</sequence>
<keyword evidence="6" id="KW-0378">Hydrolase</keyword>
<evidence type="ECO:0000313" key="11">
    <source>
        <dbReference type="EMBL" id="NYI08353.1"/>
    </source>
</evidence>
<feature type="domain" description="Transthyretin/hydroxyisourate hydrolase" evidence="9">
    <location>
        <begin position="194"/>
        <end position="305"/>
    </location>
</feature>
<dbReference type="Proteomes" id="UP000567795">
    <property type="component" value="Unassembled WGS sequence"/>
</dbReference>
<comment type="caution">
    <text evidence="11">The sequence shown here is derived from an EMBL/GenBank/DDBJ whole genome shotgun (WGS) entry which is preliminary data.</text>
</comment>
<feature type="binding site" evidence="8">
    <location>
        <position position="303"/>
    </location>
    <ligand>
        <name>substrate</name>
    </ligand>
</feature>
<dbReference type="InterPro" id="IPR018020">
    <property type="entry name" value="OHCU_decarboxylase"/>
</dbReference>
<dbReference type="Pfam" id="PF09349">
    <property type="entry name" value="OHCU_decarbox"/>
    <property type="match status" value="1"/>
</dbReference>
<dbReference type="InterPro" id="IPR036817">
    <property type="entry name" value="Transthyretin/HIU_hydrolase_sf"/>
</dbReference>
<reference evidence="11 12" key="1">
    <citation type="submission" date="2020-07" db="EMBL/GenBank/DDBJ databases">
        <title>Sequencing the genomes of 1000 actinobacteria strains.</title>
        <authorList>
            <person name="Klenk H.-P."/>
        </authorList>
    </citation>
    <scope>NUCLEOTIDE SEQUENCE [LARGE SCALE GENOMIC DNA]</scope>
    <source>
        <strain evidence="11 12">DSM 42178</strain>
    </source>
</reference>
<dbReference type="GO" id="GO:0019628">
    <property type="term" value="P:urate catabolic process"/>
    <property type="evidence" value="ECO:0007669"/>
    <property type="project" value="TreeGrafter"/>
</dbReference>
<dbReference type="Gene3D" id="1.10.3330.10">
    <property type="entry name" value="Oxo-4-hydroxy-4-carboxy-5-ureidoimidazoline decarboxylase"/>
    <property type="match status" value="1"/>
</dbReference>
<dbReference type="PANTHER" id="PTHR43466:SF1">
    <property type="entry name" value="2-OXO-4-HYDROXY-4-CARBOXY-5-UREIDOIMIDAZOLINE DECARBOXYLASE-RELATED"/>
    <property type="match status" value="1"/>
</dbReference>
<dbReference type="InterPro" id="IPR023416">
    <property type="entry name" value="Transthyretin/HIU_hydrolase_d"/>
</dbReference>
<evidence type="ECO:0000256" key="1">
    <source>
        <dbReference type="ARBA" id="ARBA00001043"/>
    </source>
</evidence>
<dbReference type="NCBIfam" id="TIGR03180">
    <property type="entry name" value="UraD_2"/>
    <property type="match status" value="1"/>
</dbReference>
<comment type="catalytic activity">
    <reaction evidence="2">
        <text>5-hydroxy-2-oxo-4-ureido-2,5-dihydro-1H-imidazole-5-carboxylate + H(+) = (S)-allantoin + CO2</text>
        <dbReference type="Rhea" id="RHEA:26301"/>
        <dbReference type="ChEBI" id="CHEBI:15378"/>
        <dbReference type="ChEBI" id="CHEBI:15678"/>
        <dbReference type="ChEBI" id="CHEBI:16526"/>
        <dbReference type="ChEBI" id="CHEBI:58639"/>
        <dbReference type="EC" id="4.1.1.97"/>
    </reaction>
</comment>
<dbReference type="PROSITE" id="PS00768">
    <property type="entry name" value="TRANSTHYRETIN_1"/>
    <property type="match status" value="1"/>
</dbReference>
<evidence type="ECO:0000256" key="2">
    <source>
        <dbReference type="ARBA" id="ARBA00001163"/>
    </source>
</evidence>
<dbReference type="InterPro" id="IPR000895">
    <property type="entry name" value="Transthyretin/HIU_hydrolase"/>
</dbReference>
<name>A0A853A157_9ACTN</name>
<dbReference type="PRINTS" id="PR00189">
    <property type="entry name" value="TRNSTHYRETIN"/>
</dbReference>
<evidence type="ECO:0000259" key="10">
    <source>
        <dbReference type="Pfam" id="PF09349"/>
    </source>
</evidence>
<dbReference type="Pfam" id="PF00576">
    <property type="entry name" value="Transthyretin"/>
    <property type="match status" value="1"/>
</dbReference>
<feature type="binding site" evidence="8">
    <location>
        <position position="241"/>
    </location>
    <ligand>
        <name>substrate</name>
    </ligand>
</feature>
<dbReference type="SUPFAM" id="SSF158694">
    <property type="entry name" value="UraD-Like"/>
    <property type="match status" value="1"/>
</dbReference>
<evidence type="ECO:0000256" key="6">
    <source>
        <dbReference type="ARBA" id="ARBA00022801"/>
    </source>
</evidence>
<organism evidence="11 12">
    <name type="scientific">Allostreptomyces psammosilenae</name>
    <dbReference type="NCBI Taxonomy" id="1892865"/>
    <lineage>
        <taxon>Bacteria</taxon>
        <taxon>Bacillati</taxon>
        <taxon>Actinomycetota</taxon>
        <taxon>Actinomycetes</taxon>
        <taxon>Kitasatosporales</taxon>
        <taxon>Streptomycetaceae</taxon>
        <taxon>Allostreptomyces</taxon>
    </lineage>
</organism>
<dbReference type="PANTHER" id="PTHR43466">
    <property type="entry name" value="2-OXO-4-HYDROXY-4-CARBOXY-5-UREIDOIMIDAZOLINE DECARBOXYLASE-RELATED"/>
    <property type="match status" value="1"/>
</dbReference>
<keyword evidence="7 11" id="KW-0456">Lyase</keyword>
<dbReference type="InterPro" id="IPR017595">
    <property type="entry name" value="OHCU_decarboxylase-2"/>
</dbReference>
<comment type="catalytic activity">
    <reaction evidence="1">
        <text>5-hydroxyisourate + H2O = 5-hydroxy-2-oxo-4-ureido-2,5-dihydro-1H-imidazole-5-carboxylate + H(+)</text>
        <dbReference type="Rhea" id="RHEA:23736"/>
        <dbReference type="ChEBI" id="CHEBI:15377"/>
        <dbReference type="ChEBI" id="CHEBI:15378"/>
        <dbReference type="ChEBI" id="CHEBI:18072"/>
        <dbReference type="ChEBI" id="CHEBI:58639"/>
        <dbReference type="EC" id="3.5.2.17"/>
    </reaction>
</comment>
<keyword evidence="12" id="KW-1185">Reference proteome</keyword>
<keyword evidence="5" id="KW-0210">Decarboxylase</keyword>
<comment type="pathway">
    <text evidence="3">Purine metabolism; urate degradation; (S)-allantoin from urate: step 3/3.</text>
</comment>
<dbReference type="InterPro" id="IPR023418">
    <property type="entry name" value="Thyroxine_BS"/>
</dbReference>
<evidence type="ECO:0000313" key="12">
    <source>
        <dbReference type="Proteomes" id="UP000567795"/>
    </source>
</evidence>
<evidence type="ECO:0000256" key="3">
    <source>
        <dbReference type="ARBA" id="ARBA00004754"/>
    </source>
</evidence>
<evidence type="ECO:0000256" key="5">
    <source>
        <dbReference type="ARBA" id="ARBA00022793"/>
    </source>
</evidence>
<dbReference type="NCBIfam" id="NF010372">
    <property type="entry name" value="PRK13798.1"/>
    <property type="match status" value="1"/>
</dbReference>
<dbReference type="EMBL" id="JACBZD010000002">
    <property type="protein sequence ID" value="NYI08353.1"/>
    <property type="molecule type" value="Genomic_DNA"/>
</dbReference>
<evidence type="ECO:0000256" key="7">
    <source>
        <dbReference type="ARBA" id="ARBA00023239"/>
    </source>
</evidence>
<dbReference type="GO" id="GO:0033971">
    <property type="term" value="F:hydroxyisourate hydrolase activity"/>
    <property type="evidence" value="ECO:0007669"/>
    <property type="project" value="UniProtKB-EC"/>
</dbReference>
<evidence type="ECO:0000259" key="9">
    <source>
        <dbReference type="Pfam" id="PF00576"/>
    </source>
</evidence>
<dbReference type="RefSeq" id="WP_179817182.1">
    <property type="nucleotide sequence ID" value="NZ_JACBZD010000002.1"/>
</dbReference>
<feature type="binding site" evidence="8">
    <location>
        <position position="197"/>
    </location>
    <ligand>
        <name>substrate</name>
    </ligand>
</feature>